<sequence length="91" mass="9870">MLQSLRIGISLQVVFFILFFSAMLANMNNILGAMISSVIGLLSLIIGIKSIISRQNIVLALMIIVISILILGFTVFAYFIGEGGLPPLIMQ</sequence>
<keyword evidence="1" id="KW-0472">Membrane</keyword>
<dbReference type="EMBL" id="JBHUDE010000130">
    <property type="protein sequence ID" value="MFD1608738.1"/>
    <property type="molecule type" value="Genomic_DNA"/>
</dbReference>
<comment type="caution">
    <text evidence="2">The sequence shown here is derived from an EMBL/GenBank/DDBJ whole genome shotgun (WGS) entry which is preliminary data.</text>
</comment>
<protein>
    <submittedName>
        <fullName evidence="2">Uncharacterized protein</fullName>
    </submittedName>
</protein>
<evidence type="ECO:0000313" key="3">
    <source>
        <dbReference type="Proteomes" id="UP001597221"/>
    </source>
</evidence>
<dbReference type="Proteomes" id="UP001597221">
    <property type="component" value="Unassembled WGS sequence"/>
</dbReference>
<accession>A0ABW4HSW9</accession>
<organism evidence="2 3">
    <name type="scientific">Oceanobacillus luteolus</name>
    <dbReference type="NCBI Taxonomy" id="1274358"/>
    <lineage>
        <taxon>Bacteria</taxon>
        <taxon>Bacillati</taxon>
        <taxon>Bacillota</taxon>
        <taxon>Bacilli</taxon>
        <taxon>Bacillales</taxon>
        <taxon>Bacillaceae</taxon>
        <taxon>Oceanobacillus</taxon>
    </lineage>
</organism>
<evidence type="ECO:0000313" key="2">
    <source>
        <dbReference type="EMBL" id="MFD1608738.1"/>
    </source>
</evidence>
<keyword evidence="1" id="KW-0812">Transmembrane</keyword>
<evidence type="ECO:0000256" key="1">
    <source>
        <dbReference type="SAM" id="Phobius"/>
    </source>
</evidence>
<keyword evidence="1" id="KW-1133">Transmembrane helix</keyword>
<proteinExistence type="predicted"/>
<name>A0ABW4HSW9_9BACI</name>
<gene>
    <name evidence="2" type="ORF">ACFSBH_14025</name>
</gene>
<feature type="transmembrane region" description="Helical" evidence="1">
    <location>
        <begin position="30"/>
        <end position="48"/>
    </location>
</feature>
<feature type="transmembrane region" description="Helical" evidence="1">
    <location>
        <begin position="57"/>
        <end position="80"/>
    </location>
</feature>
<keyword evidence="3" id="KW-1185">Reference proteome</keyword>
<reference evidence="3" key="1">
    <citation type="journal article" date="2019" name="Int. J. Syst. Evol. Microbiol.">
        <title>The Global Catalogue of Microorganisms (GCM) 10K type strain sequencing project: providing services to taxonomists for standard genome sequencing and annotation.</title>
        <authorList>
            <consortium name="The Broad Institute Genomics Platform"/>
            <consortium name="The Broad Institute Genome Sequencing Center for Infectious Disease"/>
            <person name="Wu L."/>
            <person name="Ma J."/>
        </authorList>
    </citation>
    <scope>NUCLEOTIDE SEQUENCE [LARGE SCALE GENOMIC DNA]</scope>
    <source>
        <strain evidence="3">CGMCC 1.12376</strain>
    </source>
</reference>
<dbReference type="RefSeq" id="WP_251515683.1">
    <property type="nucleotide sequence ID" value="NZ_JAMBON010000027.1"/>
</dbReference>
<feature type="transmembrane region" description="Helical" evidence="1">
    <location>
        <begin position="7"/>
        <end position="24"/>
    </location>
</feature>